<evidence type="ECO:0000313" key="2">
    <source>
        <dbReference type="Proteomes" id="UP000800092"/>
    </source>
</evidence>
<gene>
    <name evidence="1" type="ORF">EV356DRAFT_534420</name>
</gene>
<keyword evidence="2" id="KW-1185">Reference proteome</keyword>
<protein>
    <submittedName>
        <fullName evidence="1">Uncharacterized protein</fullName>
    </submittedName>
</protein>
<reference evidence="1" key="1">
    <citation type="journal article" date="2020" name="Stud. Mycol.">
        <title>101 Dothideomycetes genomes: a test case for predicting lifestyles and emergence of pathogens.</title>
        <authorList>
            <person name="Haridas S."/>
            <person name="Albert R."/>
            <person name="Binder M."/>
            <person name="Bloem J."/>
            <person name="Labutti K."/>
            <person name="Salamov A."/>
            <person name="Andreopoulos B."/>
            <person name="Baker S."/>
            <person name="Barry K."/>
            <person name="Bills G."/>
            <person name="Bluhm B."/>
            <person name="Cannon C."/>
            <person name="Castanera R."/>
            <person name="Culley D."/>
            <person name="Daum C."/>
            <person name="Ezra D."/>
            <person name="Gonzalez J."/>
            <person name="Henrissat B."/>
            <person name="Kuo A."/>
            <person name="Liang C."/>
            <person name="Lipzen A."/>
            <person name="Lutzoni F."/>
            <person name="Magnuson J."/>
            <person name="Mondo S."/>
            <person name="Nolan M."/>
            <person name="Ohm R."/>
            <person name="Pangilinan J."/>
            <person name="Park H.-J."/>
            <person name="Ramirez L."/>
            <person name="Alfaro M."/>
            <person name="Sun H."/>
            <person name="Tritt A."/>
            <person name="Yoshinaga Y."/>
            <person name="Zwiers L.-H."/>
            <person name="Turgeon B."/>
            <person name="Goodwin S."/>
            <person name="Spatafora J."/>
            <person name="Crous P."/>
            <person name="Grigoriev I."/>
        </authorList>
    </citation>
    <scope>NUCLEOTIDE SEQUENCE</scope>
    <source>
        <strain evidence="1">Tuck. ex Michener</strain>
    </source>
</reference>
<evidence type="ECO:0000313" key="1">
    <source>
        <dbReference type="EMBL" id="KAF2232698.1"/>
    </source>
</evidence>
<accession>A0A6A6H4F1</accession>
<dbReference type="Proteomes" id="UP000800092">
    <property type="component" value="Unassembled WGS sequence"/>
</dbReference>
<proteinExistence type="predicted"/>
<dbReference type="AlphaFoldDB" id="A0A6A6H4F1"/>
<sequence length="224" mass="24888">MYYGTVALSSVNDPMPLALPLSAVSNVKSLAAFLDIEESDRSFDLSSRVALVIGTALGYANDPRPTRLAGSTYEDTENRMQSLVRELVCSSKNGSNAYTYCESTALAVIAHLALQVVNPNSEKIRAGSKEALLLQSTLRMVRDQLRVTTYMVQEAKSDSMSVIALCNLTRATAISIRLCDSELFQEELNDLRFILQRFGARWTLGRIYLQYIEEVMQLPPMEAM</sequence>
<dbReference type="OrthoDB" id="3862662at2759"/>
<dbReference type="EMBL" id="ML991813">
    <property type="protein sequence ID" value="KAF2232698.1"/>
    <property type="molecule type" value="Genomic_DNA"/>
</dbReference>
<organism evidence="1 2">
    <name type="scientific">Viridothelium virens</name>
    <name type="common">Speckled blister lichen</name>
    <name type="synonym">Trypethelium virens</name>
    <dbReference type="NCBI Taxonomy" id="1048519"/>
    <lineage>
        <taxon>Eukaryota</taxon>
        <taxon>Fungi</taxon>
        <taxon>Dikarya</taxon>
        <taxon>Ascomycota</taxon>
        <taxon>Pezizomycotina</taxon>
        <taxon>Dothideomycetes</taxon>
        <taxon>Dothideomycetes incertae sedis</taxon>
        <taxon>Trypetheliales</taxon>
        <taxon>Trypetheliaceae</taxon>
        <taxon>Viridothelium</taxon>
    </lineage>
</organism>
<name>A0A6A6H4F1_VIRVR</name>